<sequence>MDNGGIELIEDYEEYPISEYDLTSIPNDFTITTLVHLIDSGIVQIPGFQRNYVWDIQRASKLMILTLKNNLEFIECSTKHTTNTDTVFNRLELSSKLIS</sequence>
<evidence type="ECO:0000313" key="2">
    <source>
        <dbReference type="Proteomes" id="UP000033423"/>
    </source>
</evidence>
<comment type="caution">
    <text evidence="1">The sequence shown here is derived from an EMBL/GenBank/DDBJ whole genome shotgun (WGS) entry which is preliminary data.</text>
</comment>
<keyword evidence="2" id="KW-1185">Reference proteome</keyword>
<gene>
    <name evidence="1" type="ORF">MBAV_002986</name>
</gene>
<organism evidence="1 2">
    <name type="scientific">Candidatus Magnetobacterium bavaricum</name>
    <dbReference type="NCBI Taxonomy" id="29290"/>
    <lineage>
        <taxon>Bacteria</taxon>
        <taxon>Pseudomonadati</taxon>
        <taxon>Nitrospirota</taxon>
        <taxon>Thermodesulfovibrionia</taxon>
        <taxon>Thermodesulfovibrionales</taxon>
        <taxon>Candidatus Magnetobacteriaceae</taxon>
        <taxon>Candidatus Magnetobacterium</taxon>
    </lineage>
</organism>
<dbReference type="Proteomes" id="UP000033423">
    <property type="component" value="Unassembled WGS sequence"/>
</dbReference>
<proteinExistence type="predicted"/>
<accession>A0A0F3GSI0</accession>
<dbReference type="AlphaFoldDB" id="A0A0F3GSI0"/>
<evidence type="ECO:0000313" key="1">
    <source>
        <dbReference type="EMBL" id="KJU84821.1"/>
    </source>
</evidence>
<protein>
    <recommendedName>
        <fullName evidence="3">DUF262 domain-containing protein</fullName>
    </recommendedName>
</protein>
<reference evidence="1 2" key="1">
    <citation type="submission" date="2015-02" db="EMBL/GenBank/DDBJ databases">
        <title>Single-cell genomics of uncultivated deep-branching MTB reveals a conserved set of magnetosome genes.</title>
        <authorList>
            <person name="Kolinko S."/>
            <person name="Richter M."/>
            <person name="Glockner F.O."/>
            <person name="Brachmann A."/>
            <person name="Schuler D."/>
        </authorList>
    </citation>
    <scope>NUCLEOTIDE SEQUENCE [LARGE SCALE GENOMIC DNA]</scope>
    <source>
        <strain evidence="1">TM-1</strain>
    </source>
</reference>
<dbReference type="PATRIC" id="fig|29290.4.peg.3942"/>
<evidence type="ECO:0008006" key="3">
    <source>
        <dbReference type="Google" id="ProtNLM"/>
    </source>
</evidence>
<dbReference type="EMBL" id="LACI01001276">
    <property type="protein sequence ID" value="KJU84821.1"/>
    <property type="molecule type" value="Genomic_DNA"/>
</dbReference>
<name>A0A0F3GSI0_9BACT</name>